<sequence length="107" mass="11541">MWLPHTTQVWETWPRGRRHSPAKGASGPKPGSRVRIPPSPPMTTVLGGGTPEDRGLPGFCFFGAPQGASHPIGNPFALPCAAPPMRAPISFTSSFVYFLIRRAPDSY</sequence>
<protein>
    <submittedName>
        <fullName evidence="2">Uncharacterized protein</fullName>
    </submittedName>
</protein>
<organism evidence="2">
    <name type="scientific">Cupriavidus taiwanensis</name>
    <dbReference type="NCBI Taxonomy" id="164546"/>
    <lineage>
        <taxon>Bacteria</taxon>
        <taxon>Pseudomonadati</taxon>
        <taxon>Pseudomonadota</taxon>
        <taxon>Betaproteobacteria</taxon>
        <taxon>Burkholderiales</taxon>
        <taxon>Burkholderiaceae</taxon>
        <taxon>Cupriavidus</taxon>
    </lineage>
</organism>
<feature type="region of interest" description="Disordered" evidence="1">
    <location>
        <begin position="1"/>
        <end position="50"/>
    </location>
</feature>
<evidence type="ECO:0000256" key="1">
    <source>
        <dbReference type="SAM" id="MobiDB-lite"/>
    </source>
</evidence>
<name>A0A375BE89_9BURK</name>
<dbReference type="AlphaFoldDB" id="A0A375BE89"/>
<proteinExistence type="predicted"/>
<dbReference type="EMBL" id="OFSN01000001">
    <property type="protein sequence ID" value="SOY41894.1"/>
    <property type="molecule type" value="Genomic_DNA"/>
</dbReference>
<gene>
    <name evidence="2" type="ORF">CBM2586_A11447</name>
</gene>
<accession>A0A375BE89</accession>
<comment type="caution">
    <text evidence="2">The sequence shown here is derived from an EMBL/GenBank/DDBJ whole genome shotgun (WGS) entry which is preliminary data.</text>
</comment>
<feature type="compositionally biased region" description="Polar residues" evidence="1">
    <location>
        <begin position="1"/>
        <end position="10"/>
    </location>
</feature>
<dbReference type="Proteomes" id="UP000257016">
    <property type="component" value="Unassembled WGS sequence"/>
</dbReference>
<evidence type="ECO:0000313" key="2">
    <source>
        <dbReference type="EMBL" id="SOY41894.1"/>
    </source>
</evidence>
<reference evidence="2" key="1">
    <citation type="submission" date="2018-01" db="EMBL/GenBank/DDBJ databases">
        <authorList>
            <person name="Clerissi C."/>
        </authorList>
    </citation>
    <scope>NUCLEOTIDE SEQUENCE</scope>
    <source>
        <strain evidence="2">Cupriavidus taiwanensis LMG 19430</strain>
    </source>
</reference>